<reference evidence="1 2" key="1">
    <citation type="journal article" date="2016" name="Proc. Natl. Acad. Sci. U.S.A.">
        <title>Comparative genomics of biotechnologically important yeasts.</title>
        <authorList>
            <person name="Riley R."/>
            <person name="Haridas S."/>
            <person name="Wolfe K.H."/>
            <person name="Lopes M.R."/>
            <person name="Hittinger C.T."/>
            <person name="Goeker M."/>
            <person name="Salamov A.A."/>
            <person name="Wisecaver J.H."/>
            <person name="Long T.M."/>
            <person name="Calvey C.H."/>
            <person name="Aerts A.L."/>
            <person name="Barry K.W."/>
            <person name="Choi C."/>
            <person name="Clum A."/>
            <person name="Coughlan A.Y."/>
            <person name="Deshpande S."/>
            <person name="Douglass A.P."/>
            <person name="Hanson S.J."/>
            <person name="Klenk H.-P."/>
            <person name="LaButti K.M."/>
            <person name="Lapidus A."/>
            <person name="Lindquist E.A."/>
            <person name="Lipzen A.M."/>
            <person name="Meier-Kolthoff J.P."/>
            <person name="Ohm R.A."/>
            <person name="Otillar R.P."/>
            <person name="Pangilinan J.L."/>
            <person name="Peng Y."/>
            <person name="Rokas A."/>
            <person name="Rosa C.A."/>
            <person name="Scheuner C."/>
            <person name="Sibirny A.A."/>
            <person name="Slot J.C."/>
            <person name="Stielow J.B."/>
            <person name="Sun H."/>
            <person name="Kurtzman C.P."/>
            <person name="Blackwell M."/>
            <person name="Grigoriev I.V."/>
            <person name="Jeffries T.W."/>
        </authorList>
    </citation>
    <scope>NUCLEOTIDE SEQUENCE [LARGE SCALE GENOMIC DNA]</scope>
    <source>
        <strain evidence="2">ATCC 58044 / CBS 1984 / NCYC 433 / NRRL Y-366-8</strain>
    </source>
</reference>
<organism evidence="1 2">
    <name type="scientific">Wickerhamomyces anomalus (strain ATCC 58044 / CBS 1984 / NCYC 433 / NRRL Y-366-8)</name>
    <name type="common">Yeast</name>
    <name type="synonym">Hansenula anomala</name>
    <dbReference type="NCBI Taxonomy" id="683960"/>
    <lineage>
        <taxon>Eukaryota</taxon>
        <taxon>Fungi</taxon>
        <taxon>Dikarya</taxon>
        <taxon>Ascomycota</taxon>
        <taxon>Saccharomycotina</taxon>
        <taxon>Saccharomycetes</taxon>
        <taxon>Phaffomycetales</taxon>
        <taxon>Wickerhamomycetaceae</taxon>
        <taxon>Wickerhamomyces</taxon>
    </lineage>
</organism>
<dbReference type="InterPro" id="IPR007817">
    <property type="entry name" value="Isocyanide_synthase_DIT1"/>
</dbReference>
<sequence>MTLSEEPGTVDNSTFSKFFAIYSRDENYNLLCVENKGGFQINNSWAKITEKMKKLELENESNMKEYGFTQEELEPNTLPNDFDGNLKTIEYKKDGEDFVRGVILRDYDLKSGTHLSKFHDWFAKLIVQDTRIERSVLPSSMDPGHKVANLVADFFADHLKNTTTHDQWEQGGRDYFIERVLYFTSRKAKIECVLPAFPCKSSNTEKVVGAFPDKGEELALRRLIYLSKATQTIYEPGMKIFIVSDGHVFSDCIGVDDDVVDRYTERLRYFYSKIIENDKSNEDYVGFVSLKDLFFKKDYEFDESLIADVQLPHYTGSKICEDSELSRRLLIAGCDTDAGKLRKDIEEADHPRLHLYRGFSRFMLEDLALHPYCKTLSRKTFKKIVSKVAFEMIKRNDAYSNLVELLFPFHMRFSIHAHTNSGPKFGIKLISPDDCKIIKALDSTAEPSFEDLLHIPTPWHNSIIKVEGHRYFYLAKSKIVMDAESKGLYNGEWRKGDVESGLGGYWYLTKKDDA</sequence>
<dbReference type="EMBL" id="KV454210">
    <property type="protein sequence ID" value="ODQ60128.1"/>
    <property type="molecule type" value="Genomic_DNA"/>
</dbReference>
<dbReference type="STRING" id="683960.A0A1E3P4A3"/>
<dbReference type="GO" id="GO:0005829">
    <property type="term" value="C:cytosol"/>
    <property type="evidence" value="ECO:0007669"/>
    <property type="project" value="EnsemblFungi"/>
</dbReference>
<dbReference type="PANTHER" id="PTHR37285:SF5">
    <property type="entry name" value="SPORE WALL MATURATION PROTEIN DIT1"/>
    <property type="match status" value="1"/>
</dbReference>
<name>A0A1E3P4A3_WICAA</name>
<dbReference type="GeneID" id="30199069"/>
<evidence type="ECO:0000313" key="1">
    <source>
        <dbReference type="EMBL" id="ODQ60128.1"/>
    </source>
</evidence>
<dbReference type="Proteomes" id="UP000094112">
    <property type="component" value="Unassembled WGS sequence"/>
</dbReference>
<dbReference type="OrthoDB" id="429813at2759"/>
<dbReference type="AlphaFoldDB" id="A0A1E3P4A3"/>
<keyword evidence="2" id="KW-1185">Reference proteome</keyword>
<dbReference type="Pfam" id="PF05141">
    <property type="entry name" value="DIT1_PvcA"/>
    <property type="match status" value="1"/>
</dbReference>
<dbReference type="PANTHER" id="PTHR37285">
    <property type="entry name" value="SPORE WALL MATURATION PROTEIN DIT1"/>
    <property type="match status" value="1"/>
</dbReference>
<accession>A0A1E3P4A3</accession>
<proteinExistence type="predicted"/>
<gene>
    <name evidence="1" type="ORF">WICANDRAFT_31348</name>
</gene>
<dbReference type="GO" id="GO:0030476">
    <property type="term" value="P:ascospore wall assembly"/>
    <property type="evidence" value="ECO:0007669"/>
    <property type="project" value="EnsemblFungi"/>
</dbReference>
<dbReference type="GO" id="GO:0042764">
    <property type="term" value="C:ascospore-type prospore"/>
    <property type="evidence" value="ECO:0007669"/>
    <property type="project" value="EnsemblFungi"/>
</dbReference>
<dbReference type="RefSeq" id="XP_019039335.1">
    <property type="nucleotide sequence ID" value="XM_019181823.1"/>
</dbReference>
<evidence type="ECO:0008006" key="3">
    <source>
        <dbReference type="Google" id="ProtNLM"/>
    </source>
</evidence>
<protein>
    <recommendedName>
        <fullName evidence="3">Spore wall maturation protein DIT1</fullName>
    </recommendedName>
</protein>
<dbReference type="GO" id="GO:0003824">
    <property type="term" value="F:catalytic activity"/>
    <property type="evidence" value="ECO:0007669"/>
    <property type="project" value="EnsemblFungi"/>
</dbReference>
<evidence type="ECO:0000313" key="2">
    <source>
        <dbReference type="Proteomes" id="UP000094112"/>
    </source>
</evidence>